<dbReference type="EC" id="6.3.5.4" evidence="3"/>
<gene>
    <name evidence="10" type="primary">asnB</name>
    <name evidence="10" type="ORF">ENR23_02120</name>
</gene>
<proteinExistence type="inferred from homology"/>
<dbReference type="GO" id="GO:0004066">
    <property type="term" value="F:asparagine synthase (glutamine-hydrolyzing) activity"/>
    <property type="evidence" value="ECO:0007669"/>
    <property type="project" value="UniProtKB-EC"/>
</dbReference>
<dbReference type="PROSITE" id="PS51278">
    <property type="entry name" value="GATASE_TYPE_2"/>
    <property type="match status" value="1"/>
</dbReference>
<dbReference type="Gene3D" id="3.60.20.10">
    <property type="entry name" value="Glutamine Phosphoribosylpyrophosphate, subunit 1, domain 1"/>
    <property type="match status" value="1"/>
</dbReference>
<dbReference type="InterPro" id="IPR017932">
    <property type="entry name" value="GATase_2_dom"/>
</dbReference>
<dbReference type="EMBL" id="DSQF01000003">
    <property type="protein sequence ID" value="HGZ42218.1"/>
    <property type="molecule type" value="Genomic_DNA"/>
</dbReference>
<sequence>MCGIAGLYAPDGHADLGRLHRMSGLLRHRGPDDEGIVLLDGRGGAALTLGGPDTPPDAYRSRLPYAPGRHSGDPDTARFTLGLVHRRLSIVDLSAAGHQPMCDAAGECWITYNGEVYNWLELREELEGLGERFVSRSDSEVLLAAYRRWGWRCLERLNGMFAFAVWDGRTRTLFAARDRLGVKPFYYQCDGRSFAFASEPRALVLTQPHRITPRLAAIRDLVALDWVDHDAPTFFEGLFQLPAGHFLTFSDAGLGIHPWWSLDPGRRAEGTPEELAREFERLFTDAVRLRLRADVEVGACLSGGLDSSAVVTTAARLAGRPLHAFTSAYDEGPAWDERPYVRAVAEATGAHSHVVVPDGGDFWTVFDRLHELQAEPTAGPGLYSQWKVMELAAGHGLKVLLDGQGGDETLAGYPRYLPVHLRDLLAAGRFVAFAQRFGAAADRLGAATALALTLEPWLPAAPVAALRRRFGQGKDRVLGRALRGLHAWTPRPPEGWETALGRQLAFDTTRRLLPSLLRYEDRNSMAFAIETRLPFLDYRLVEFAFSLPDREKLDGDTTKIVLRRALADRIPARVLERRDKMGFETPTDVWLRGRFAGEVRRRLLTPGPHSEWLDTDAVREALDAWISGRREIGLQVWRWLSLESWGRRFVAGDPRVTERAVAPPRHAGAHRGYVEVVAEHERERAAGVAAG</sequence>
<dbReference type="GO" id="GO:0006529">
    <property type="term" value="P:asparagine biosynthetic process"/>
    <property type="evidence" value="ECO:0007669"/>
    <property type="project" value="InterPro"/>
</dbReference>
<organism evidence="10">
    <name type="scientific">Eiseniibacteriota bacterium</name>
    <dbReference type="NCBI Taxonomy" id="2212470"/>
    <lineage>
        <taxon>Bacteria</taxon>
        <taxon>Candidatus Eiseniibacteriota</taxon>
    </lineage>
</organism>
<dbReference type="PANTHER" id="PTHR43284:SF1">
    <property type="entry name" value="ASPARAGINE SYNTHETASE"/>
    <property type="match status" value="1"/>
</dbReference>
<dbReference type="InterPro" id="IPR001962">
    <property type="entry name" value="Asn_synthase"/>
</dbReference>
<feature type="binding site" evidence="8">
    <location>
        <position position="138"/>
    </location>
    <ligand>
        <name>L-glutamine</name>
        <dbReference type="ChEBI" id="CHEBI:58359"/>
    </ligand>
</feature>
<dbReference type="InterPro" id="IPR029055">
    <property type="entry name" value="Ntn_hydrolases_N"/>
</dbReference>
<reference evidence="10" key="1">
    <citation type="journal article" date="2020" name="mSystems">
        <title>Genome- and Community-Level Interaction Insights into Carbon Utilization and Element Cycling Functions of Hydrothermarchaeota in Hydrothermal Sediment.</title>
        <authorList>
            <person name="Zhou Z."/>
            <person name="Liu Y."/>
            <person name="Xu W."/>
            <person name="Pan J."/>
            <person name="Luo Z.H."/>
            <person name="Li M."/>
        </authorList>
    </citation>
    <scope>NUCLEOTIDE SEQUENCE [LARGE SCALE GENOMIC DNA]</scope>
    <source>
        <strain evidence="10">SpSt-381</strain>
    </source>
</reference>
<dbReference type="NCBIfam" id="TIGR01536">
    <property type="entry name" value="asn_synth_AEB"/>
    <property type="match status" value="1"/>
</dbReference>
<dbReference type="Pfam" id="PF13537">
    <property type="entry name" value="GATase_7"/>
    <property type="match status" value="1"/>
</dbReference>
<accession>A0A832MLV4</accession>
<dbReference type="InterPro" id="IPR051786">
    <property type="entry name" value="ASN_synthetase/amidase"/>
</dbReference>
<dbReference type="Gene3D" id="3.40.50.620">
    <property type="entry name" value="HUPs"/>
    <property type="match status" value="1"/>
</dbReference>
<evidence type="ECO:0000256" key="6">
    <source>
        <dbReference type="ARBA" id="ARBA00022962"/>
    </source>
</evidence>
<evidence type="ECO:0000256" key="5">
    <source>
        <dbReference type="ARBA" id="ARBA00022840"/>
    </source>
</evidence>
<comment type="caution">
    <text evidence="10">The sequence shown here is derived from an EMBL/GenBank/DDBJ whole genome shotgun (WGS) entry which is preliminary data.</text>
</comment>
<evidence type="ECO:0000256" key="1">
    <source>
        <dbReference type="ARBA" id="ARBA00005187"/>
    </source>
</evidence>
<dbReference type="AlphaFoldDB" id="A0A832MLV4"/>
<dbReference type="InterPro" id="IPR006426">
    <property type="entry name" value="Asn_synth_AEB"/>
</dbReference>
<dbReference type="Pfam" id="PF00733">
    <property type="entry name" value="Asn_synthase"/>
    <property type="match status" value="1"/>
</dbReference>
<comment type="similarity">
    <text evidence="2">Belongs to the asparagine synthetase family.</text>
</comment>
<dbReference type="GO" id="GO:0005829">
    <property type="term" value="C:cytosol"/>
    <property type="evidence" value="ECO:0007669"/>
    <property type="project" value="TreeGrafter"/>
</dbReference>
<protein>
    <recommendedName>
        <fullName evidence="3">asparagine synthase (glutamine-hydrolyzing)</fullName>
        <ecNumber evidence="3">6.3.5.4</ecNumber>
    </recommendedName>
</protein>
<evidence type="ECO:0000313" key="10">
    <source>
        <dbReference type="EMBL" id="HGZ42218.1"/>
    </source>
</evidence>
<evidence type="ECO:0000256" key="4">
    <source>
        <dbReference type="ARBA" id="ARBA00022741"/>
    </source>
</evidence>
<dbReference type="SUPFAM" id="SSF52402">
    <property type="entry name" value="Adenine nucleotide alpha hydrolases-like"/>
    <property type="match status" value="1"/>
</dbReference>
<comment type="catalytic activity">
    <reaction evidence="7">
        <text>L-aspartate + L-glutamine + ATP + H2O = L-asparagine + L-glutamate + AMP + diphosphate + H(+)</text>
        <dbReference type="Rhea" id="RHEA:12228"/>
        <dbReference type="ChEBI" id="CHEBI:15377"/>
        <dbReference type="ChEBI" id="CHEBI:15378"/>
        <dbReference type="ChEBI" id="CHEBI:29985"/>
        <dbReference type="ChEBI" id="CHEBI:29991"/>
        <dbReference type="ChEBI" id="CHEBI:30616"/>
        <dbReference type="ChEBI" id="CHEBI:33019"/>
        <dbReference type="ChEBI" id="CHEBI:58048"/>
        <dbReference type="ChEBI" id="CHEBI:58359"/>
        <dbReference type="ChEBI" id="CHEBI:456215"/>
        <dbReference type="EC" id="6.3.5.4"/>
    </reaction>
</comment>
<dbReference type="SUPFAM" id="SSF56235">
    <property type="entry name" value="N-terminal nucleophile aminohydrolases (Ntn hydrolases)"/>
    <property type="match status" value="1"/>
</dbReference>
<evidence type="ECO:0000259" key="9">
    <source>
        <dbReference type="PROSITE" id="PS51278"/>
    </source>
</evidence>
<evidence type="ECO:0000256" key="3">
    <source>
        <dbReference type="ARBA" id="ARBA00012737"/>
    </source>
</evidence>
<dbReference type="PIRSF" id="PIRSF001589">
    <property type="entry name" value="Asn_synthetase_glu-h"/>
    <property type="match status" value="1"/>
</dbReference>
<name>A0A832MLV4_UNCEI</name>
<keyword evidence="5 8" id="KW-0067">ATP-binding</keyword>
<keyword evidence="10" id="KW-0436">Ligase</keyword>
<dbReference type="InterPro" id="IPR014729">
    <property type="entry name" value="Rossmann-like_a/b/a_fold"/>
</dbReference>
<evidence type="ECO:0000256" key="2">
    <source>
        <dbReference type="ARBA" id="ARBA00005752"/>
    </source>
</evidence>
<dbReference type="CDD" id="cd01991">
    <property type="entry name" value="Asn_synthase_B_C"/>
    <property type="match status" value="1"/>
</dbReference>
<evidence type="ECO:0000256" key="7">
    <source>
        <dbReference type="ARBA" id="ARBA00048741"/>
    </source>
</evidence>
<feature type="domain" description="Glutamine amidotransferase type-2" evidence="9">
    <location>
        <begin position="2"/>
        <end position="252"/>
    </location>
</feature>
<evidence type="ECO:0000256" key="8">
    <source>
        <dbReference type="PIRSR" id="PIRSR001589-2"/>
    </source>
</evidence>
<keyword evidence="6" id="KW-0315">Glutamine amidotransferase</keyword>
<dbReference type="PANTHER" id="PTHR43284">
    <property type="entry name" value="ASPARAGINE SYNTHETASE (GLUTAMINE-HYDROLYZING)"/>
    <property type="match status" value="1"/>
</dbReference>
<comment type="pathway">
    <text evidence="1">Amino-acid biosynthesis; L-asparagine biosynthesis; L-asparagine from L-aspartate (L-Gln route): step 1/1.</text>
</comment>
<dbReference type="InterPro" id="IPR033738">
    <property type="entry name" value="AsnB_N"/>
</dbReference>
<dbReference type="CDD" id="cd00712">
    <property type="entry name" value="AsnB"/>
    <property type="match status" value="1"/>
</dbReference>
<keyword evidence="4 8" id="KW-0547">Nucleotide-binding</keyword>
<dbReference type="GO" id="GO:0005524">
    <property type="term" value="F:ATP binding"/>
    <property type="evidence" value="ECO:0007669"/>
    <property type="project" value="UniProtKB-KW"/>
</dbReference>